<organism evidence="1 3">
    <name type="scientific">Sphingomonas sanguinis</name>
    <dbReference type="NCBI Taxonomy" id="33051"/>
    <lineage>
        <taxon>Bacteria</taxon>
        <taxon>Pseudomonadati</taxon>
        <taxon>Pseudomonadota</taxon>
        <taxon>Alphaproteobacteria</taxon>
        <taxon>Sphingomonadales</taxon>
        <taxon>Sphingomonadaceae</taxon>
        <taxon>Sphingomonas</taxon>
    </lineage>
</organism>
<dbReference type="STRING" id="33051.SB4_06015"/>
<dbReference type="EMBL" id="LDTE01000029">
    <property type="protein sequence ID" value="KTW01518.1"/>
    <property type="molecule type" value="Genomic_DNA"/>
</dbReference>
<dbReference type="AlphaFoldDB" id="A0A147I2W3"/>
<evidence type="ECO:0000313" key="2">
    <source>
        <dbReference type="EMBL" id="KTW01518.1"/>
    </source>
</evidence>
<evidence type="ECO:0000313" key="1">
    <source>
        <dbReference type="EMBL" id="KTT72320.1"/>
    </source>
</evidence>
<proteinExistence type="predicted"/>
<dbReference type="RefSeq" id="WP_058732650.1">
    <property type="nucleotide sequence ID" value="NZ_LDTD01000027.1"/>
</dbReference>
<comment type="caution">
    <text evidence="1">The sequence shown here is derived from an EMBL/GenBank/DDBJ whole genome shotgun (WGS) entry which is preliminary data.</text>
</comment>
<dbReference type="EMBL" id="LDTD01000027">
    <property type="protein sequence ID" value="KTT72320.1"/>
    <property type="molecule type" value="Genomic_DNA"/>
</dbReference>
<name>A0A147I2W3_9SPHN</name>
<dbReference type="Proteomes" id="UP000072867">
    <property type="component" value="Unassembled WGS sequence"/>
</dbReference>
<dbReference type="PATRIC" id="fig|33051.3.peg.1902"/>
<sequence>MRDSELFQQRANECRDQAATTDLANVRERCLRSEAAWAAMAQRSLRTEAARDARATTDALRLMETEQAA</sequence>
<evidence type="ECO:0000313" key="3">
    <source>
        <dbReference type="Proteomes" id="UP000072867"/>
    </source>
</evidence>
<dbReference type="OrthoDB" id="7411138at2"/>
<protein>
    <submittedName>
        <fullName evidence="1">Uncharacterized protein</fullName>
    </submittedName>
</protein>
<dbReference type="Proteomes" id="UP000074072">
    <property type="component" value="Unassembled WGS sequence"/>
</dbReference>
<evidence type="ECO:0000313" key="4">
    <source>
        <dbReference type="Proteomes" id="UP000074072"/>
    </source>
</evidence>
<accession>A0A147I2W3</accession>
<gene>
    <name evidence="1" type="ORF">NS319_04720</name>
    <name evidence="2" type="ORF">SB4_06015</name>
</gene>
<reference evidence="3 4" key="1">
    <citation type="journal article" date="2016" name="Front. Microbiol.">
        <title>Genomic Resource of Rice Seed Associated Bacteria.</title>
        <authorList>
            <person name="Midha S."/>
            <person name="Bansal K."/>
            <person name="Sharma S."/>
            <person name="Kumar N."/>
            <person name="Patil P.P."/>
            <person name="Chaudhry V."/>
            <person name="Patil P.B."/>
        </authorList>
    </citation>
    <scope>NUCLEOTIDE SEQUENCE [LARGE SCALE GENOMIC DNA]</scope>
    <source>
        <strain evidence="1 3">NS319</strain>
        <strain evidence="2 4">SB4</strain>
    </source>
</reference>